<keyword evidence="3" id="KW-0808">Transferase</keyword>
<dbReference type="InterPro" id="IPR001173">
    <property type="entry name" value="Glyco_trans_2-like"/>
</dbReference>
<keyword evidence="1" id="KW-1133">Transmembrane helix</keyword>
<dbReference type="PANTHER" id="PTHR48090:SF7">
    <property type="entry name" value="RFBJ PROTEIN"/>
    <property type="match status" value="1"/>
</dbReference>
<dbReference type="GO" id="GO:0016740">
    <property type="term" value="F:transferase activity"/>
    <property type="evidence" value="ECO:0007669"/>
    <property type="project" value="UniProtKB-KW"/>
</dbReference>
<accession>A0A1Y4R3W9</accession>
<dbReference type="Proteomes" id="UP000196074">
    <property type="component" value="Unassembled WGS sequence"/>
</dbReference>
<dbReference type="PANTHER" id="PTHR48090">
    <property type="entry name" value="UNDECAPRENYL-PHOSPHATE 4-DEOXY-4-FORMAMIDO-L-ARABINOSE TRANSFERASE-RELATED"/>
    <property type="match status" value="1"/>
</dbReference>
<organism evidence="3 4">
    <name type="scientific">Enterococcus cecorum</name>
    <dbReference type="NCBI Taxonomy" id="44008"/>
    <lineage>
        <taxon>Bacteria</taxon>
        <taxon>Bacillati</taxon>
        <taxon>Bacillota</taxon>
        <taxon>Bacilli</taxon>
        <taxon>Lactobacillales</taxon>
        <taxon>Enterococcaceae</taxon>
        <taxon>Enterococcus</taxon>
    </lineage>
</organism>
<dbReference type="Pfam" id="PF00535">
    <property type="entry name" value="Glycos_transf_2"/>
    <property type="match status" value="1"/>
</dbReference>
<feature type="domain" description="Glycosyltransferase 2-like" evidence="2">
    <location>
        <begin position="8"/>
        <end position="158"/>
    </location>
</feature>
<protein>
    <submittedName>
        <fullName evidence="3">Glycosyl transferase</fullName>
    </submittedName>
</protein>
<dbReference type="AlphaFoldDB" id="A0A1Y4R3W9"/>
<sequence length="311" mass="35749">MEDNKIAIMIPCFNEELTIKKVINDFQRELPQASIYVYDNNSTDATYSIAVEEGAIVKKEPRQGKGNVIRQMFFDIEADYYIMVDGDDTYPAEACHSLIEGLKEGYDMVIGDRLSNGTYYSENKRAFHDLGNNFVRDSINSLYKSSIKDIMTGYRAFNKIFVKSFPVMSSGFQIETEFTIHALDKRFKLLEIPIEYRDRPEGSESKLNTYSDGLKVVFTILKMFKDYKPLLFFGFFFLLFFILGLFIGGPVIYEFMETGFITKVPSALLATGLMIISFLSLFTGLILDTVVMNQKKDYELQLQGFYANYKK</sequence>
<evidence type="ECO:0000256" key="1">
    <source>
        <dbReference type="SAM" id="Phobius"/>
    </source>
</evidence>
<dbReference type="Gene3D" id="3.90.550.10">
    <property type="entry name" value="Spore Coat Polysaccharide Biosynthesis Protein SpsA, Chain A"/>
    <property type="match status" value="1"/>
</dbReference>
<feature type="transmembrane region" description="Helical" evidence="1">
    <location>
        <begin position="230"/>
        <end position="253"/>
    </location>
</feature>
<evidence type="ECO:0000313" key="4">
    <source>
        <dbReference type="Proteomes" id="UP000196074"/>
    </source>
</evidence>
<feature type="transmembrane region" description="Helical" evidence="1">
    <location>
        <begin position="265"/>
        <end position="287"/>
    </location>
</feature>
<keyword evidence="1" id="KW-0472">Membrane</keyword>
<dbReference type="EMBL" id="NFLC01000004">
    <property type="protein sequence ID" value="OUQ11193.1"/>
    <property type="molecule type" value="Genomic_DNA"/>
</dbReference>
<dbReference type="RefSeq" id="WP_087214033.1">
    <property type="nucleotide sequence ID" value="NZ_NFLC01000004.1"/>
</dbReference>
<evidence type="ECO:0000313" key="3">
    <source>
        <dbReference type="EMBL" id="OUQ11193.1"/>
    </source>
</evidence>
<dbReference type="SUPFAM" id="SSF53448">
    <property type="entry name" value="Nucleotide-diphospho-sugar transferases"/>
    <property type="match status" value="1"/>
</dbReference>
<evidence type="ECO:0000259" key="2">
    <source>
        <dbReference type="Pfam" id="PF00535"/>
    </source>
</evidence>
<proteinExistence type="predicted"/>
<name>A0A1Y4R3W9_9ENTE</name>
<dbReference type="InterPro" id="IPR050256">
    <property type="entry name" value="Glycosyltransferase_2"/>
</dbReference>
<reference evidence="4" key="1">
    <citation type="submission" date="2017-04" db="EMBL/GenBank/DDBJ databases">
        <title>Function of individual gut microbiota members based on whole genome sequencing of pure cultures obtained from chicken caecum.</title>
        <authorList>
            <person name="Medvecky M."/>
            <person name="Cejkova D."/>
            <person name="Polansky O."/>
            <person name="Karasova D."/>
            <person name="Kubasova T."/>
            <person name="Cizek A."/>
            <person name="Rychlik I."/>
        </authorList>
    </citation>
    <scope>NUCLEOTIDE SEQUENCE [LARGE SCALE GENOMIC DNA]</scope>
    <source>
        <strain evidence="4">An144</strain>
    </source>
</reference>
<gene>
    <name evidence="3" type="ORF">B5E88_03065</name>
</gene>
<dbReference type="InterPro" id="IPR029044">
    <property type="entry name" value="Nucleotide-diphossugar_trans"/>
</dbReference>
<comment type="caution">
    <text evidence="3">The sequence shown here is derived from an EMBL/GenBank/DDBJ whole genome shotgun (WGS) entry which is preliminary data.</text>
</comment>
<keyword evidence="1" id="KW-0812">Transmembrane</keyword>
<dbReference type="CDD" id="cd04179">
    <property type="entry name" value="DPM_DPG-synthase_like"/>
    <property type="match status" value="1"/>
</dbReference>